<sequence length="58" mass="7047">MLEVIFDFYDVHSKIQRKKGDRFRPDNGQRRLELLKGGAVIQLRKYRKDDTFRSHIVR</sequence>
<dbReference type="KEGG" id="vg:16797055"/>
<accession>S0A0T3</accession>
<evidence type="ECO:0000313" key="2">
    <source>
        <dbReference type="Proteomes" id="UP000014711"/>
    </source>
</evidence>
<dbReference type="RefSeq" id="YP_008241998.1">
    <property type="nucleotide sequence ID" value="NC_021802.1"/>
</dbReference>
<evidence type="ECO:0000313" key="1">
    <source>
        <dbReference type="EMBL" id="AGO48420.1"/>
    </source>
</evidence>
<reference evidence="1 2" key="1">
    <citation type="journal article" date="2013" name="Proc. Natl. Acad. Sci. U.S.A.">
        <title>Twelve previously unknown phage genera are ubiquitous in global oceans.</title>
        <authorList>
            <person name="Holmfeldt K."/>
            <person name="Solonenko N."/>
            <person name="Shah M."/>
            <person name="Corrier K."/>
            <person name="Riemann L."/>
            <person name="Verberkmoes N.C."/>
            <person name="Sullivan M.B."/>
        </authorList>
    </citation>
    <scope>NUCLEOTIDE SEQUENCE [LARGE SCALE GENOMIC DNA]</scope>
    <source>
        <strain evidence="1">Phi10:1</strain>
    </source>
</reference>
<reference evidence="2" key="2">
    <citation type="submission" date="2013-03" db="EMBL/GenBank/DDBJ databases">
        <title>The Cellulophaga phages: a novel, diverse, and globally ubiquitous model system.</title>
        <authorList>
            <person name="Holmfeldt K."/>
            <person name="Solonenko N."/>
            <person name="Shah M."/>
            <person name="Corrier K."/>
            <person name="Riemann L."/>
            <person name="VerBerkmoes N.C."/>
            <person name="Sullivan M.B."/>
        </authorList>
    </citation>
    <scope>NUCLEOTIDE SEQUENCE [LARGE SCALE GENOMIC DNA]</scope>
</reference>
<dbReference type="GeneID" id="16797055"/>
<protein>
    <submittedName>
        <fullName evidence="1">Uncharacterized protein</fullName>
    </submittedName>
</protein>
<keyword evidence="2" id="KW-1185">Reference proteome</keyword>
<proteinExistence type="predicted"/>
<dbReference type="Proteomes" id="UP000014711">
    <property type="component" value="Segment"/>
</dbReference>
<name>S0A0T3_9CAUD</name>
<organism evidence="1 2">
    <name type="scientific">Cellulophaga phage phi10:1</name>
    <dbReference type="NCBI Taxonomy" id="1327981"/>
    <lineage>
        <taxon>Viruses</taxon>
        <taxon>Duplodnaviria</taxon>
        <taxon>Heunggongvirae</taxon>
        <taxon>Uroviricota</taxon>
        <taxon>Caudoviricetes</taxon>
        <taxon>Assiduviridae</taxon>
        <taxon>Cebadecemvirus</taxon>
        <taxon>Cebadecemvirus phi10una</taxon>
    </lineage>
</organism>
<dbReference type="EMBL" id="KC821618">
    <property type="protein sequence ID" value="AGO48420.1"/>
    <property type="molecule type" value="Genomic_DNA"/>
</dbReference>
<gene>
    <name evidence="1" type="ORF">Phi10:1_gp079</name>
</gene>